<reference evidence="2" key="1">
    <citation type="submission" date="2020-05" db="EMBL/GenBank/DDBJ databases">
        <title>Mycena genomes resolve the evolution of fungal bioluminescence.</title>
        <authorList>
            <person name="Tsai I.J."/>
        </authorList>
    </citation>
    <scope>NUCLEOTIDE SEQUENCE</scope>
    <source>
        <strain evidence="2">CCC161011</strain>
    </source>
</reference>
<feature type="compositionally biased region" description="Basic and acidic residues" evidence="1">
    <location>
        <begin position="42"/>
        <end position="52"/>
    </location>
</feature>
<keyword evidence="3" id="KW-1185">Reference proteome</keyword>
<comment type="caution">
    <text evidence="2">The sequence shown here is derived from an EMBL/GenBank/DDBJ whole genome shotgun (WGS) entry which is preliminary data.</text>
</comment>
<evidence type="ECO:0000313" key="2">
    <source>
        <dbReference type="EMBL" id="KAF7364497.1"/>
    </source>
</evidence>
<dbReference type="AlphaFoldDB" id="A0A8H7D9H3"/>
<feature type="region of interest" description="Disordered" evidence="1">
    <location>
        <begin position="17"/>
        <end position="57"/>
    </location>
</feature>
<evidence type="ECO:0000313" key="3">
    <source>
        <dbReference type="Proteomes" id="UP000620124"/>
    </source>
</evidence>
<dbReference type="Proteomes" id="UP000620124">
    <property type="component" value="Unassembled WGS sequence"/>
</dbReference>
<dbReference type="OrthoDB" id="3067983at2759"/>
<dbReference type="EMBL" id="JACAZI010000003">
    <property type="protein sequence ID" value="KAF7364497.1"/>
    <property type="molecule type" value="Genomic_DNA"/>
</dbReference>
<gene>
    <name evidence="2" type="ORF">MVEN_00318100</name>
</gene>
<accession>A0A8H7D9H3</accession>
<feature type="region of interest" description="Disordered" evidence="1">
    <location>
        <begin position="84"/>
        <end position="119"/>
    </location>
</feature>
<protein>
    <submittedName>
        <fullName evidence="2">Uncharacterized protein</fullName>
    </submittedName>
</protein>
<evidence type="ECO:0000256" key="1">
    <source>
        <dbReference type="SAM" id="MobiDB-lite"/>
    </source>
</evidence>
<organism evidence="2 3">
    <name type="scientific">Mycena venus</name>
    <dbReference type="NCBI Taxonomy" id="2733690"/>
    <lineage>
        <taxon>Eukaryota</taxon>
        <taxon>Fungi</taxon>
        <taxon>Dikarya</taxon>
        <taxon>Basidiomycota</taxon>
        <taxon>Agaricomycotina</taxon>
        <taxon>Agaricomycetes</taxon>
        <taxon>Agaricomycetidae</taxon>
        <taxon>Agaricales</taxon>
        <taxon>Marasmiineae</taxon>
        <taxon>Mycenaceae</taxon>
        <taxon>Mycena</taxon>
    </lineage>
</organism>
<feature type="compositionally biased region" description="Polar residues" evidence="1">
    <location>
        <begin position="84"/>
        <end position="95"/>
    </location>
</feature>
<sequence>MLDDSRLQPAVGRFFREDRPCTTSNPTSCSAITTRDSTASQHENRDATREDAPEAQAQQYKDYDARSALKHHYTIVFVATSSSDDLHPQTFSSGSGAFLPPSESFPARGAGSSYAGGGF</sequence>
<proteinExistence type="predicted"/>
<name>A0A8H7D9H3_9AGAR</name>
<feature type="compositionally biased region" description="Polar residues" evidence="1">
    <location>
        <begin position="21"/>
        <end position="41"/>
    </location>
</feature>